<evidence type="ECO:0008006" key="5">
    <source>
        <dbReference type="Google" id="ProtNLM"/>
    </source>
</evidence>
<keyword evidence="1" id="KW-0812">Transmembrane</keyword>
<evidence type="ECO:0000256" key="2">
    <source>
        <dbReference type="SAM" id="SignalP"/>
    </source>
</evidence>
<feature type="transmembrane region" description="Helical" evidence="1">
    <location>
        <begin position="261"/>
        <end position="281"/>
    </location>
</feature>
<dbReference type="EMBL" id="KZ613972">
    <property type="protein sequence ID" value="PMD29620.1"/>
    <property type="molecule type" value="Genomic_DNA"/>
</dbReference>
<sequence>MFYPFLVLLLCPGIHSALIVPKILFTYQSQDVSFPQWTVFFTTCLAPLIAHVAGGVVSPTILGSPSQGPTRISYLTHFNPISIIWRYYIIIDRRVRARSWDQCDMAACNAVFWDAERKRWDGSEEIMVRSRAWITKMPEKPHVRLLSASSFTTLVQTVQGAQIMFYIIEGYIAGSEHIPQGLPGVFAGLQLLGLIRLFASLWLSSDYSYMNFRGTDLVLEISETPLESHVSKNILEARVSNHLLEVDARDRLLPLHCWQGILYRAFWLLTIWGILGPAAGACSQVFWNYPQGVPYEPATRLVWQIMYFALSLFGISIHTFYIIRGKTHSTIIPCIHQSWYRIFTIFLFIMVVICTVFSCLETRVRLLDGAVTTLPELLCGEAGALCFPVGKGQGNTNV</sequence>
<feature type="transmembrane region" description="Helical" evidence="1">
    <location>
        <begin position="301"/>
        <end position="323"/>
    </location>
</feature>
<organism evidence="3 4">
    <name type="scientific">Hyaloscypha variabilis (strain UAMH 11265 / GT02V1 / F)</name>
    <name type="common">Meliniomyces variabilis</name>
    <dbReference type="NCBI Taxonomy" id="1149755"/>
    <lineage>
        <taxon>Eukaryota</taxon>
        <taxon>Fungi</taxon>
        <taxon>Dikarya</taxon>
        <taxon>Ascomycota</taxon>
        <taxon>Pezizomycotina</taxon>
        <taxon>Leotiomycetes</taxon>
        <taxon>Helotiales</taxon>
        <taxon>Hyaloscyphaceae</taxon>
        <taxon>Hyaloscypha</taxon>
        <taxon>Hyaloscypha variabilis</taxon>
    </lineage>
</organism>
<proteinExistence type="predicted"/>
<gene>
    <name evidence="3" type="ORF">L207DRAFT_593184</name>
</gene>
<dbReference type="Proteomes" id="UP000235786">
    <property type="component" value="Unassembled WGS sequence"/>
</dbReference>
<feature type="transmembrane region" description="Helical" evidence="1">
    <location>
        <begin position="339"/>
        <end position="358"/>
    </location>
</feature>
<keyword evidence="2" id="KW-0732">Signal</keyword>
<feature type="signal peptide" evidence="2">
    <location>
        <begin position="1"/>
        <end position="16"/>
    </location>
</feature>
<reference evidence="3 4" key="1">
    <citation type="submission" date="2016-04" db="EMBL/GenBank/DDBJ databases">
        <title>A degradative enzymes factory behind the ericoid mycorrhizal symbiosis.</title>
        <authorList>
            <consortium name="DOE Joint Genome Institute"/>
            <person name="Martino E."/>
            <person name="Morin E."/>
            <person name="Grelet G."/>
            <person name="Kuo A."/>
            <person name="Kohler A."/>
            <person name="Daghino S."/>
            <person name="Barry K."/>
            <person name="Choi C."/>
            <person name="Cichocki N."/>
            <person name="Clum A."/>
            <person name="Copeland A."/>
            <person name="Hainaut M."/>
            <person name="Haridas S."/>
            <person name="Labutti K."/>
            <person name="Lindquist E."/>
            <person name="Lipzen A."/>
            <person name="Khouja H.-R."/>
            <person name="Murat C."/>
            <person name="Ohm R."/>
            <person name="Olson A."/>
            <person name="Spatafora J."/>
            <person name="Veneault-Fourrey C."/>
            <person name="Henrissat B."/>
            <person name="Grigoriev I."/>
            <person name="Martin F."/>
            <person name="Perotto S."/>
        </authorList>
    </citation>
    <scope>NUCLEOTIDE SEQUENCE [LARGE SCALE GENOMIC DNA]</scope>
    <source>
        <strain evidence="3 4">F</strain>
    </source>
</reference>
<evidence type="ECO:0000313" key="4">
    <source>
        <dbReference type="Proteomes" id="UP000235786"/>
    </source>
</evidence>
<evidence type="ECO:0000256" key="1">
    <source>
        <dbReference type="SAM" id="Phobius"/>
    </source>
</evidence>
<feature type="transmembrane region" description="Helical" evidence="1">
    <location>
        <begin position="180"/>
        <end position="203"/>
    </location>
</feature>
<feature type="transmembrane region" description="Helical" evidence="1">
    <location>
        <begin position="145"/>
        <end position="168"/>
    </location>
</feature>
<keyword evidence="1" id="KW-0472">Membrane</keyword>
<dbReference type="OrthoDB" id="4586224at2759"/>
<dbReference type="AlphaFoldDB" id="A0A2J6QTQ9"/>
<protein>
    <recommendedName>
        <fullName evidence="5">Wax synthase domain-containing protein</fullName>
    </recommendedName>
</protein>
<evidence type="ECO:0000313" key="3">
    <source>
        <dbReference type="EMBL" id="PMD29620.1"/>
    </source>
</evidence>
<feature type="chain" id="PRO_5014319535" description="Wax synthase domain-containing protein" evidence="2">
    <location>
        <begin position="17"/>
        <end position="398"/>
    </location>
</feature>
<name>A0A2J6QTQ9_HYAVF</name>
<keyword evidence="1" id="KW-1133">Transmembrane helix</keyword>
<feature type="transmembrane region" description="Helical" evidence="1">
    <location>
        <begin position="40"/>
        <end position="62"/>
    </location>
</feature>
<accession>A0A2J6QTQ9</accession>
<keyword evidence="4" id="KW-1185">Reference proteome</keyword>